<accession>A0A5B7F550</accession>
<comment type="caution">
    <text evidence="2">The sequence shown here is derived from an EMBL/GenBank/DDBJ whole genome shotgun (WGS) entry which is preliminary data.</text>
</comment>
<feature type="compositionally biased region" description="Basic and acidic residues" evidence="1">
    <location>
        <begin position="172"/>
        <end position="181"/>
    </location>
</feature>
<feature type="region of interest" description="Disordered" evidence="1">
    <location>
        <begin position="213"/>
        <end position="257"/>
    </location>
</feature>
<evidence type="ECO:0000256" key="1">
    <source>
        <dbReference type="SAM" id="MobiDB-lite"/>
    </source>
</evidence>
<dbReference type="AlphaFoldDB" id="A0A5B7F550"/>
<reference evidence="2 3" key="1">
    <citation type="submission" date="2019-05" db="EMBL/GenBank/DDBJ databases">
        <title>Another draft genome of Portunus trituberculatus and its Hox gene families provides insights of decapod evolution.</title>
        <authorList>
            <person name="Jeong J.-H."/>
            <person name="Song I."/>
            <person name="Kim S."/>
            <person name="Choi T."/>
            <person name="Kim D."/>
            <person name="Ryu S."/>
            <person name="Kim W."/>
        </authorList>
    </citation>
    <scope>NUCLEOTIDE SEQUENCE [LARGE SCALE GENOMIC DNA]</scope>
    <source>
        <tissue evidence="2">Muscle</tissue>
    </source>
</reference>
<sequence length="257" mass="26937">MEVEVSGRWRKGEEEKGGGKIRTGRFVFLADGVMKGLSSSGPRGNLLQISKLEPSESFEADASVCGGCKGRGGGVDGCRGRLEGDEAVGGHEETPPEVLRALCGAVGQHMAQDEAAGKASREYSTDQANERRAAALLTATLRESIEAGQGPRGKGTGEELTHSQPPDPVTSEPREGRHEEAWGVEGRVGIGGDAAAPFRYVIRSLIANHTRLPRNPREAAATPAGRGALTPSPPSHRGALPQAAANPKGRSRKTLSH</sequence>
<feature type="region of interest" description="Disordered" evidence="1">
    <location>
        <begin position="142"/>
        <end position="185"/>
    </location>
</feature>
<name>A0A5B7F550_PORTR</name>
<protein>
    <submittedName>
        <fullName evidence="2">Uncharacterized protein</fullName>
    </submittedName>
</protein>
<proteinExistence type="predicted"/>
<evidence type="ECO:0000313" key="3">
    <source>
        <dbReference type="Proteomes" id="UP000324222"/>
    </source>
</evidence>
<gene>
    <name evidence="2" type="ORF">E2C01_033282</name>
</gene>
<evidence type="ECO:0000313" key="2">
    <source>
        <dbReference type="EMBL" id="MPC39734.1"/>
    </source>
</evidence>
<keyword evidence="3" id="KW-1185">Reference proteome</keyword>
<organism evidence="2 3">
    <name type="scientific">Portunus trituberculatus</name>
    <name type="common">Swimming crab</name>
    <name type="synonym">Neptunus trituberculatus</name>
    <dbReference type="NCBI Taxonomy" id="210409"/>
    <lineage>
        <taxon>Eukaryota</taxon>
        <taxon>Metazoa</taxon>
        <taxon>Ecdysozoa</taxon>
        <taxon>Arthropoda</taxon>
        <taxon>Crustacea</taxon>
        <taxon>Multicrustacea</taxon>
        <taxon>Malacostraca</taxon>
        <taxon>Eumalacostraca</taxon>
        <taxon>Eucarida</taxon>
        <taxon>Decapoda</taxon>
        <taxon>Pleocyemata</taxon>
        <taxon>Brachyura</taxon>
        <taxon>Eubrachyura</taxon>
        <taxon>Portunoidea</taxon>
        <taxon>Portunidae</taxon>
        <taxon>Portuninae</taxon>
        <taxon>Portunus</taxon>
    </lineage>
</organism>
<dbReference type="EMBL" id="VSRR010004460">
    <property type="protein sequence ID" value="MPC39734.1"/>
    <property type="molecule type" value="Genomic_DNA"/>
</dbReference>
<dbReference type="Proteomes" id="UP000324222">
    <property type="component" value="Unassembled WGS sequence"/>
</dbReference>